<sequence length="118" mass="11223">MSAPVTGAVDADRVAAALAAVPGVAGLTAGPAGAGTYLPGRRVDGVVLTAVPGGRPDRVTVHVVAAAGTAVREVAAAVREAVAAVAPGSPVDVVVEDVVVEDVAEPVPVPPAPGGGRP</sequence>
<evidence type="ECO:0000313" key="1">
    <source>
        <dbReference type="EMBL" id="SHH28908.1"/>
    </source>
</evidence>
<organism evidence="1 2">
    <name type="scientific">Geodermatophilus nigrescens</name>
    <dbReference type="NCBI Taxonomy" id="1070870"/>
    <lineage>
        <taxon>Bacteria</taxon>
        <taxon>Bacillati</taxon>
        <taxon>Actinomycetota</taxon>
        <taxon>Actinomycetes</taxon>
        <taxon>Geodermatophilales</taxon>
        <taxon>Geodermatophilaceae</taxon>
        <taxon>Geodermatophilus</taxon>
    </lineage>
</organism>
<dbReference type="EMBL" id="FQVX01000006">
    <property type="protein sequence ID" value="SHH28908.1"/>
    <property type="molecule type" value="Genomic_DNA"/>
</dbReference>
<name>A0A1M5RS22_9ACTN</name>
<reference evidence="1 2" key="1">
    <citation type="submission" date="2016-11" db="EMBL/GenBank/DDBJ databases">
        <authorList>
            <person name="Jaros S."/>
            <person name="Januszkiewicz K."/>
            <person name="Wedrychowicz H."/>
        </authorList>
    </citation>
    <scope>NUCLEOTIDE SEQUENCE [LARGE SCALE GENOMIC DNA]</scope>
    <source>
        <strain evidence="1 2">DSM 45408</strain>
    </source>
</reference>
<dbReference type="AlphaFoldDB" id="A0A1M5RS22"/>
<dbReference type="STRING" id="1070870.SAMN05444351_4464"/>
<accession>A0A1M5RS22</accession>
<dbReference type="Proteomes" id="UP000184471">
    <property type="component" value="Unassembled WGS sequence"/>
</dbReference>
<proteinExistence type="predicted"/>
<protein>
    <recommendedName>
        <fullName evidence="3">Asp23 family, cell envelope-related function</fullName>
    </recommendedName>
</protein>
<evidence type="ECO:0000313" key="2">
    <source>
        <dbReference type="Proteomes" id="UP000184471"/>
    </source>
</evidence>
<keyword evidence="2" id="KW-1185">Reference proteome</keyword>
<evidence type="ECO:0008006" key="3">
    <source>
        <dbReference type="Google" id="ProtNLM"/>
    </source>
</evidence>
<gene>
    <name evidence="1" type="ORF">SAMN05444351_4464</name>
</gene>
<dbReference type="RefSeq" id="WP_073422573.1">
    <property type="nucleotide sequence ID" value="NZ_FQVX01000006.1"/>
</dbReference>